<proteinExistence type="predicted"/>
<dbReference type="Proteomes" id="UP000747542">
    <property type="component" value="Unassembled WGS sequence"/>
</dbReference>
<accession>A0A8J5MRG1</accession>
<sequence>MMETLMVDRFKMMDMIKNWDLLPEKMQKAFAQISTLVEVQDETDDNTPYCTARNIGFQLSECEVDDTEYHEVQLIMSKTIDNQSCPSKESIDA</sequence>
<evidence type="ECO:0000313" key="2">
    <source>
        <dbReference type="Proteomes" id="UP000747542"/>
    </source>
</evidence>
<gene>
    <name evidence="1" type="ORF">Hamer_G007627</name>
</gene>
<protein>
    <submittedName>
        <fullName evidence="1">Uncharacterized protein</fullName>
    </submittedName>
</protein>
<comment type="caution">
    <text evidence="1">The sequence shown here is derived from an EMBL/GenBank/DDBJ whole genome shotgun (WGS) entry which is preliminary data.</text>
</comment>
<dbReference type="AlphaFoldDB" id="A0A8J5MRG1"/>
<evidence type="ECO:0000313" key="1">
    <source>
        <dbReference type="EMBL" id="KAG7160866.1"/>
    </source>
</evidence>
<organism evidence="1 2">
    <name type="scientific">Homarus americanus</name>
    <name type="common">American lobster</name>
    <dbReference type="NCBI Taxonomy" id="6706"/>
    <lineage>
        <taxon>Eukaryota</taxon>
        <taxon>Metazoa</taxon>
        <taxon>Ecdysozoa</taxon>
        <taxon>Arthropoda</taxon>
        <taxon>Crustacea</taxon>
        <taxon>Multicrustacea</taxon>
        <taxon>Malacostraca</taxon>
        <taxon>Eumalacostraca</taxon>
        <taxon>Eucarida</taxon>
        <taxon>Decapoda</taxon>
        <taxon>Pleocyemata</taxon>
        <taxon>Astacidea</taxon>
        <taxon>Nephropoidea</taxon>
        <taxon>Nephropidae</taxon>
        <taxon>Homarus</taxon>
    </lineage>
</organism>
<reference evidence="1" key="1">
    <citation type="journal article" date="2021" name="Sci. Adv.">
        <title>The American lobster genome reveals insights on longevity, neural, and immune adaptations.</title>
        <authorList>
            <person name="Polinski J.M."/>
            <person name="Zimin A.V."/>
            <person name="Clark K.F."/>
            <person name="Kohn A.B."/>
            <person name="Sadowski N."/>
            <person name="Timp W."/>
            <person name="Ptitsyn A."/>
            <person name="Khanna P."/>
            <person name="Romanova D.Y."/>
            <person name="Williams P."/>
            <person name="Greenwood S.J."/>
            <person name="Moroz L.L."/>
            <person name="Walt D.R."/>
            <person name="Bodnar A.G."/>
        </authorList>
    </citation>
    <scope>NUCLEOTIDE SEQUENCE</scope>
    <source>
        <strain evidence="1">GMGI-L3</strain>
    </source>
</reference>
<keyword evidence="2" id="KW-1185">Reference proteome</keyword>
<name>A0A8J5MRG1_HOMAM</name>
<dbReference type="EMBL" id="JAHLQT010030594">
    <property type="protein sequence ID" value="KAG7160866.1"/>
    <property type="molecule type" value="Genomic_DNA"/>
</dbReference>